<feature type="signal peptide" evidence="2">
    <location>
        <begin position="1"/>
        <end position="23"/>
    </location>
</feature>
<comment type="caution">
    <text evidence="3">The sequence shown here is derived from an EMBL/GenBank/DDBJ whole genome shotgun (WGS) entry which is preliminary data.</text>
</comment>
<feature type="region of interest" description="Disordered" evidence="1">
    <location>
        <begin position="27"/>
        <end position="85"/>
    </location>
</feature>
<keyword evidence="4" id="KW-1185">Reference proteome</keyword>
<evidence type="ECO:0000256" key="1">
    <source>
        <dbReference type="SAM" id="MobiDB-lite"/>
    </source>
</evidence>
<dbReference type="AlphaFoldDB" id="A0A2U1PD14"/>
<sequence length="176" mass="20212">MDILLIDVLNLLAILLLFKRKMRENESVKEPVEQIPKSSEGIYQPPHEGSSDDVSQDDVVHPDITVDVNSGGEENATLEEKDKLSEGDDDYYQEFNEMFHDVVITPVVTPDRQANMRTYTRKSSRKTSQPVKLSDYVLDNKVKYSIDKTVNYSHLSRENFVFSTNLNKIVNKKSRD</sequence>
<keyword evidence="2" id="KW-0732">Signal</keyword>
<name>A0A2U1PD14_ARTAN</name>
<feature type="chain" id="PRO_5015712604" evidence="2">
    <location>
        <begin position="24"/>
        <end position="176"/>
    </location>
</feature>
<evidence type="ECO:0000313" key="4">
    <source>
        <dbReference type="Proteomes" id="UP000245207"/>
    </source>
</evidence>
<evidence type="ECO:0000256" key="2">
    <source>
        <dbReference type="SAM" id="SignalP"/>
    </source>
</evidence>
<organism evidence="3 4">
    <name type="scientific">Artemisia annua</name>
    <name type="common">Sweet wormwood</name>
    <dbReference type="NCBI Taxonomy" id="35608"/>
    <lineage>
        <taxon>Eukaryota</taxon>
        <taxon>Viridiplantae</taxon>
        <taxon>Streptophyta</taxon>
        <taxon>Embryophyta</taxon>
        <taxon>Tracheophyta</taxon>
        <taxon>Spermatophyta</taxon>
        <taxon>Magnoliopsida</taxon>
        <taxon>eudicotyledons</taxon>
        <taxon>Gunneridae</taxon>
        <taxon>Pentapetalae</taxon>
        <taxon>asterids</taxon>
        <taxon>campanulids</taxon>
        <taxon>Asterales</taxon>
        <taxon>Asteraceae</taxon>
        <taxon>Asteroideae</taxon>
        <taxon>Anthemideae</taxon>
        <taxon>Artemisiinae</taxon>
        <taxon>Artemisia</taxon>
    </lineage>
</organism>
<dbReference type="Proteomes" id="UP000245207">
    <property type="component" value="Unassembled WGS sequence"/>
</dbReference>
<dbReference type="EMBL" id="PKPP01001322">
    <property type="protein sequence ID" value="PWA83654.1"/>
    <property type="molecule type" value="Genomic_DNA"/>
</dbReference>
<protein>
    <submittedName>
        <fullName evidence="3">Ribonuclease H-like domain-containing protein</fullName>
    </submittedName>
</protein>
<proteinExistence type="predicted"/>
<accession>A0A2U1PD14</accession>
<gene>
    <name evidence="3" type="ORF">CTI12_AA166690</name>
</gene>
<evidence type="ECO:0000313" key="3">
    <source>
        <dbReference type="EMBL" id="PWA83654.1"/>
    </source>
</evidence>
<reference evidence="3 4" key="1">
    <citation type="journal article" date="2018" name="Mol. Plant">
        <title>The genome of Artemisia annua provides insight into the evolution of Asteraceae family and artemisinin biosynthesis.</title>
        <authorList>
            <person name="Shen Q."/>
            <person name="Zhang L."/>
            <person name="Liao Z."/>
            <person name="Wang S."/>
            <person name="Yan T."/>
            <person name="Shi P."/>
            <person name="Liu M."/>
            <person name="Fu X."/>
            <person name="Pan Q."/>
            <person name="Wang Y."/>
            <person name="Lv Z."/>
            <person name="Lu X."/>
            <person name="Zhang F."/>
            <person name="Jiang W."/>
            <person name="Ma Y."/>
            <person name="Chen M."/>
            <person name="Hao X."/>
            <person name="Li L."/>
            <person name="Tang Y."/>
            <person name="Lv G."/>
            <person name="Zhou Y."/>
            <person name="Sun X."/>
            <person name="Brodelius P.E."/>
            <person name="Rose J.K.C."/>
            <person name="Tang K."/>
        </authorList>
    </citation>
    <scope>NUCLEOTIDE SEQUENCE [LARGE SCALE GENOMIC DNA]</scope>
    <source>
        <strain evidence="4">cv. Huhao1</strain>
        <tissue evidence="3">Leaf</tissue>
    </source>
</reference>